<organism evidence="2">
    <name type="scientific">Archaeoglobus fulgidus</name>
    <dbReference type="NCBI Taxonomy" id="2234"/>
    <lineage>
        <taxon>Archaea</taxon>
        <taxon>Methanobacteriati</taxon>
        <taxon>Methanobacteriota</taxon>
        <taxon>Archaeoglobi</taxon>
        <taxon>Archaeoglobales</taxon>
        <taxon>Archaeoglobaceae</taxon>
        <taxon>Archaeoglobus</taxon>
    </lineage>
</organism>
<keyword evidence="1" id="KW-0812">Transmembrane</keyword>
<accession>A0A7J3M0Q5</accession>
<feature type="transmembrane region" description="Helical" evidence="1">
    <location>
        <begin position="362"/>
        <end position="383"/>
    </location>
</feature>
<comment type="caution">
    <text evidence="2">The sequence shown here is derived from an EMBL/GenBank/DDBJ whole genome shotgun (WGS) entry which is preliminary data.</text>
</comment>
<evidence type="ECO:0000313" key="2">
    <source>
        <dbReference type="EMBL" id="HGT82369.1"/>
    </source>
</evidence>
<keyword evidence="1" id="KW-1133">Transmembrane helix</keyword>
<evidence type="ECO:0000256" key="1">
    <source>
        <dbReference type="SAM" id="Phobius"/>
    </source>
</evidence>
<dbReference type="EMBL" id="DSYZ01000031">
    <property type="protein sequence ID" value="HGT82369.1"/>
    <property type="molecule type" value="Genomic_DNA"/>
</dbReference>
<dbReference type="AlphaFoldDB" id="A0A7J3M0Q5"/>
<reference evidence="2" key="1">
    <citation type="journal article" date="2020" name="mSystems">
        <title>Genome- and Community-Level Interaction Insights into Carbon Utilization and Element Cycling Functions of Hydrothermarchaeota in Hydrothermal Sediment.</title>
        <authorList>
            <person name="Zhou Z."/>
            <person name="Liu Y."/>
            <person name="Xu W."/>
            <person name="Pan J."/>
            <person name="Luo Z.H."/>
            <person name="Li M."/>
        </authorList>
    </citation>
    <scope>NUCLEOTIDE SEQUENCE [LARGE SCALE GENOMIC DNA]</scope>
    <source>
        <strain evidence="2">SpSt-587</strain>
    </source>
</reference>
<evidence type="ECO:0008006" key="3">
    <source>
        <dbReference type="Google" id="ProtNLM"/>
    </source>
</evidence>
<gene>
    <name evidence="2" type="ORF">ENT52_01370</name>
</gene>
<sequence>MQNLTGRIVFQFYYDVGGEISLNDVDLEGLSLVQKSQPKSVRILAPRFEEAGLKSLELKIGNMEVEGISFTINAKIFSLGVIEVTLFAEFRDSSFEDVIRLVNMSEGFISYKGKSVEFEKIPNTIFRELKGKIQGAMFNLYQPFEEPEAYRVIIITESNPKHRVEEVIAKFKKQIVGMLRGEKNWEKLSDREVEDVLRFYLSYSEDEAVVVDWYSTLIWGGEEYIDELLQTVEIAKIQLLELKTYDKLLDRRIERAYESLRSVFIQSGIGIAWLSKTYAELSRTASELAELRIEVIDYIHDLRNILKFTGDWYLGKLYSALSGRFKTMEWLNLVDKKLEHLQELYSMAMERIDVYRATTLEFLVLILIVSLVVLETLMVLKLFGTG</sequence>
<keyword evidence="1" id="KW-0472">Membrane</keyword>
<protein>
    <recommendedName>
        <fullName evidence="3">DUF155 domain-containing protein</fullName>
    </recommendedName>
</protein>
<name>A0A7J3M0Q5_ARCFL</name>
<proteinExistence type="predicted"/>